<dbReference type="PROSITE" id="PS50061">
    <property type="entry name" value="ETS_DOMAIN_3"/>
    <property type="match status" value="1"/>
</dbReference>
<feature type="compositionally biased region" description="Low complexity" evidence="4">
    <location>
        <begin position="554"/>
        <end position="578"/>
    </location>
</feature>
<evidence type="ECO:0000256" key="4">
    <source>
        <dbReference type="SAM" id="MobiDB-lite"/>
    </source>
</evidence>
<comment type="subcellular location">
    <subcellularLocation>
        <location evidence="3">Nucleus</location>
    </subcellularLocation>
</comment>
<evidence type="ECO:0000256" key="2">
    <source>
        <dbReference type="ARBA" id="ARBA00023125"/>
    </source>
</evidence>
<feature type="region of interest" description="Disordered" evidence="4">
    <location>
        <begin position="593"/>
        <end position="615"/>
    </location>
</feature>
<dbReference type="Pfam" id="PF00178">
    <property type="entry name" value="Ets"/>
    <property type="match status" value="1"/>
</dbReference>
<feature type="compositionally biased region" description="Basic and acidic residues" evidence="4">
    <location>
        <begin position="601"/>
        <end position="615"/>
    </location>
</feature>
<evidence type="ECO:0000259" key="5">
    <source>
        <dbReference type="PROSITE" id="PS50061"/>
    </source>
</evidence>
<dbReference type="GO" id="GO:0030154">
    <property type="term" value="P:cell differentiation"/>
    <property type="evidence" value="ECO:0007669"/>
    <property type="project" value="TreeGrafter"/>
</dbReference>
<dbReference type="SMART" id="SM00413">
    <property type="entry name" value="ETS"/>
    <property type="match status" value="1"/>
</dbReference>
<dbReference type="PANTHER" id="PTHR11849:SF201">
    <property type="entry name" value="ETS DNA-BINDING PROTEIN POKKURI"/>
    <property type="match status" value="1"/>
</dbReference>
<dbReference type="SMART" id="SM00251">
    <property type="entry name" value="SAM_PNT"/>
    <property type="match status" value="1"/>
</dbReference>
<evidence type="ECO:0000313" key="8">
    <source>
        <dbReference type="Proteomes" id="UP000245119"/>
    </source>
</evidence>
<dbReference type="PANTHER" id="PTHR11849">
    <property type="entry name" value="ETS"/>
    <property type="match status" value="1"/>
</dbReference>
<comment type="similarity">
    <text evidence="1 3">Belongs to the ETS family.</text>
</comment>
<feature type="region of interest" description="Disordered" evidence="4">
    <location>
        <begin position="421"/>
        <end position="452"/>
    </location>
</feature>
<proteinExistence type="inferred from homology"/>
<name>A0A2T7PKI2_POMCA</name>
<feature type="domain" description="PNT" evidence="6">
    <location>
        <begin position="1"/>
        <end position="78"/>
    </location>
</feature>
<feature type="region of interest" description="Disordered" evidence="4">
    <location>
        <begin position="543"/>
        <end position="578"/>
    </location>
</feature>
<gene>
    <name evidence="7" type="ORF">C0Q70_05195</name>
</gene>
<feature type="compositionally biased region" description="Low complexity" evidence="4">
    <location>
        <begin position="379"/>
        <end position="389"/>
    </location>
</feature>
<dbReference type="EMBL" id="PZQS01000003">
    <property type="protein sequence ID" value="PVD33933.1"/>
    <property type="molecule type" value="Genomic_DNA"/>
</dbReference>
<dbReference type="InterPro" id="IPR013761">
    <property type="entry name" value="SAM/pointed_sf"/>
</dbReference>
<dbReference type="PROSITE" id="PS00346">
    <property type="entry name" value="ETS_DOMAIN_2"/>
    <property type="match status" value="1"/>
</dbReference>
<dbReference type="PRINTS" id="PR00454">
    <property type="entry name" value="ETSDOMAIN"/>
</dbReference>
<evidence type="ECO:0000256" key="3">
    <source>
        <dbReference type="RuleBase" id="RU004019"/>
    </source>
</evidence>
<organism evidence="7 8">
    <name type="scientific">Pomacea canaliculata</name>
    <name type="common">Golden apple snail</name>
    <dbReference type="NCBI Taxonomy" id="400727"/>
    <lineage>
        <taxon>Eukaryota</taxon>
        <taxon>Metazoa</taxon>
        <taxon>Spiralia</taxon>
        <taxon>Lophotrochozoa</taxon>
        <taxon>Mollusca</taxon>
        <taxon>Gastropoda</taxon>
        <taxon>Caenogastropoda</taxon>
        <taxon>Architaenioglossa</taxon>
        <taxon>Ampullarioidea</taxon>
        <taxon>Ampullariidae</taxon>
        <taxon>Pomacea</taxon>
    </lineage>
</organism>
<dbReference type="SUPFAM" id="SSF47769">
    <property type="entry name" value="SAM/Pointed domain"/>
    <property type="match status" value="1"/>
</dbReference>
<dbReference type="InterPro" id="IPR000418">
    <property type="entry name" value="Ets_dom"/>
</dbReference>
<dbReference type="Proteomes" id="UP000245119">
    <property type="component" value="Linkage Group LG3"/>
</dbReference>
<dbReference type="SUPFAM" id="SSF46785">
    <property type="entry name" value="Winged helix' DNA-binding domain"/>
    <property type="match status" value="1"/>
</dbReference>
<dbReference type="STRING" id="400727.A0A2T7PKI2"/>
<dbReference type="InterPro" id="IPR036388">
    <property type="entry name" value="WH-like_DNA-bd_sf"/>
</dbReference>
<evidence type="ECO:0000313" key="7">
    <source>
        <dbReference type="EMBL" id="PVD33933.1"/>
    </source>
</evidence>
<reference evidence="7 8" key="1">
    <citation type="submission" date="2018-04" db="EMBL/GenBank/DDBJ databases">
        <title>The genome of golden apple snail Pomacea canaliculata provides insight into stress tolerance and invasive adaptation.</title>
        <authorList>
            <person name="Liu C."/>
            <person name="Liu B."/>
            <person name="Ren Y."/>
            <person name="Zhang Y."/>
            <person name="Wang H."/>
            <person name="Li S."/>
            <person name="Jiang F."/>
            <person name="Yin L."/>
            <person name="Zhang G."/>
            <person name="Qian W."/>
            <person name="Fan W."/>
        </authorList>
    </citation>
    <scope>NUCLEOTIDE SEQUENCE [LARGE SCALE GENOMIC DNA]</scope>
    <source>
        <strain evidence="7">SZHN2017</strain>
        <tissue evidence="7">Muscle</tissue>
    </source>
</reference>
<feature type="compositionally biased region" description="Low complexity" evidence="4">
    <location>
        <begin position="423"/>
        <end position="439"/>
    </location>
</feature>
<dbReference type="AlphaFoldDB" id="A0A2T7PKI2"/>
<feature type="region of interest" description="Disordered" evidence="4">
    <location>
        <begin position="346"/>
        <end position="393"/>
    </location>
</feature>
<accession>A0A2T7PKI2</accession>
<evidence type="ECO:0000259" key="6">
    <source>
        <dbReference type="PROSITE" id="PS51433"/>
    </source>
</evidence>
<dbReference type="InterPro" id="IPR046328">
    <property type="entry name" value="ETS_fam"/>
</dbReference>
<protein>
    <recommendedName>
        <fullName evidence="9">ETS domain-containing protein</fullName>
    </recommendedName>
</protein>
<keyword evidence="3" id="KW-0539">Nucleus</keyword>
<dbReference type="OrthoDB" id="10042983at2759"/>
<dbReference type="Gene3D" id="1.10.150.50">
    <property type="entry name" value="Transcription Factor, Ets-1"/>
    <property type="match status" value="1"/>
</dbReference>
<feature type="domain" description="ETS" evidence="5">
    <location>
        <begin position="259"/>
        <end position="341"/>
    </location>
</feature>
<comment type="caution">
    <text evidence="7">The sequence shown here is derived from an EMBL/GenBank/DDBJ whole genome shotgun (WGS) entry which is preliminary data.</text>
</comment>
<sequence length="662" mass="72241">MQLFPSDIIPSPYMWTKDDVRAWLKFCSDEFSIQHVRPERFDMNGKALCLLNRNDFMERDPSSGDVLYNALQRLLQGKNDISSLRPPFSGSGSLSPGFPLAPTHGLKGHVPVTQNGIILFTGQGGAYASAAENVSRTGCSVDRVDNVGNTIVGSPYKPILPQPVTGVTSHMAQSSPSLSLSLVSSKPAEVPVLKLMLHNIRNMDVNGRQTATFDTGPHDPRFSMVNHDPLHGLDQTSMHGDNSCHNDDDVSFGGEGDCRLLWEFIYQLLQDRNSREYVCWEGSNMDLVFRIVNPTGLAELWGQQKNRSNMTYEKLSRALRYYYKMNIIKKVPGKRLTYKFLQHPTKIQKGQRGAKPHCLRNLPTAPLRPVPNSSPAGTQQQPQQQQQQQLRASPVLPAHVRSPADSLPPSLSPAVILNEDLPRASSSPLPGSPGRRSAPTSYSFPPTPVHMPPLAAGEGGTGGGVGASVCSTLKDHILRQLQTKPEPCTRDSTLTKLTATASPYDRRKPPHLVASLRRHLVSGEPLAPDDFEYGETGYQKMEYQEEPEDLSMKPALPSSATSSSSSQSSSSPSSSPSASLVCPASYFPSVLTVSRPSSPLNKDERKEEADDDKKLAVMKTNGGIATPQNCSDGRGFPVFPELTLRTDTLSIVKTEPLPLSAS</sequence>
<dbReference type="InterPro" id="IPR003118">
    <property type="entry name" value="Pointed_dom"/>
</dbReference>
<dbReference type="Pfam" id="PF02198">
    <property type="entry name" value="SAM_PNT"/>
    <property type="match status" value="1"/>
</dbReference>
<dbReference type="GO" id="GO:0005634">
    <property type="term" value="C:nucleus"/>
    <property type="evidence" value="ECO:0007669"/>
    <property type="project" value="UniProtKB-SubCell"/>
</dbReference>
<evidence type="ECO:0008006" key="9">
    <source>
        <dbReference type="Google" id="ProtNLM"/>
    </source>
</evidence>
<dbReference type="GO" id="GO:0043565">
    <property type="term" value="F:sequence-specific DNA binding"/>
    <property type="evidence" value="ECO:0007669"/>
    <property type="project" value="InterPro"/>
</dbReference>
<keyword evidence="2 3" id="KW-0238">DNA-binding</keyword>
<evidence type="ECO:0000256" key="1">
    <source>
        <dbReference type="ARBA" id="ARBA00005562"/>
    </source>
</evidence>
<dbReference type="InterPro" id="IPR036390">
    <property type="entry name" value="WH_DNA-bd_sf"/>
</dbReference>
<dbReference type="Gene3D" id="1.10.10.10">
    <property type="entry name" value="Winged helix-like DNA-binding domain superfamily/Winged helix DNA-binding domain"/>
    <property type="match status" value="1"/>
</dbReference>
<dbReference type="GO" id="GO:0000981">
    <property type="term" value="F:DNA-binding transcription factor activity, RNA polymerase II-specific"/>
    <property type="evidence" value="ECO:0007669"/>
    <property type="project" value="TreeGrafter"/>
</dbReference>
<keyword evidence="8" id="KW-1185">Reference proteome</keyword>
<dbReference type="PROSITE" id="PS51433">
    <property type="entry name" value="PNT"/>
    <property type="match status" value="1"/>
</dbReference>